<comment type="caution">
    <text evidence="1">The sequence shown here is derived from an EMBL/GenBank/DDBJ whole genome shotgun (WGS) entry which is preliminary data.</text>
</comment>
<dbReference type="AlphaFoldDB" id="W4R032"/>
<dbReference type="RefSeq" id="WP_035668810.1">
    <property type="nucleotide sequence ID" value="NZ_BAUV01000114.1"/>
</dbReference>
<evidence type="ECO:0000313" key="2">
    <source>
        <dbReference type="Proteomes" id="UP000018896"/>
    </source>
</evidence>
<gene>
    <name evidence="1" type="ORF">JCM9157_5020</name>
</gene>
<keyword evidence="2" id="KW-1185">Reference proteome</keyword>
<protein>
    <recommendedName>
        <fullName evidence="3">DUF4367 domain-containing protein</fullName>
    </recommendedName>
</protein>
<proteinExistence type="predicted"/>
<reference evidence="1 2" key="1">
    <citation type="journal article" date="2014" name="Genome Announc.">
        <title>Draft Genome Sequences of Three Alkaliphilic Bacillus Strains, Bacillus wakoensis JCM 9140T, Bacillus akibai JCM 9157T, and Bacillus hemicellulosilyticus JCM 9152T.</title>
        <authorList>
            <person name="Yuki M."/>
            <person name="Oshima K."/>
            <person name="Suda W."/>
            <person name="Oshida Y."/>
            <person name="Kitamura K."/>
            <person name="Iida T."/>
            <person name="Hattori M."/>
            <person name="Ohkuma M."/>
        </authorList>
    </citation>
    <scope>NUCLEOTIDE SEQUENCE [LARGE SCALE GENOMIC DNA]</scope>
    <source>
        <strain evidence="1 2">JCM 9157</strain>
    </source>
</reference>
<evidence type="ECO:0008006" key="3">
    <source>
        <dbReference type="Google" id="ProtNLM"/>
    </source>
</evidence>
<organism evidence="1 2">
    <name type="scientific">Halalkalibacter akibai (strain ATCC 43226 / DSM 21942 / CIP 109018 / JCM 9157 / 1139)</name>
    <name type="common">Bacillus akibai</name>
    <dbReference type="NCBI Taxonomy" id="1236973"/>
    <lineage>
        <taxon>Bacteria</taxon>
        <taxon>Bacillati</taxon>
        <taxon>Bacillota</taxon>
        <taxon>Bacilli</taxon>
        <taxon>Bacillales</taxon>
        <taxon>Bacillaceae</taxon>
        <taxon>Halalkalibacter</taxon>
    </lineage>
</organism>
<name>W4R032_HALA3</name>
<accession>W4R032</accession>
<dbReference type="Proteomes" id="UP000018896">
    <property type="component" value="Unassembled WGS sequence"/>
</dbReference>
<sequence length="161" mass="18683">MNGLRLLFLISVLFLSLGSAVYGAHDLDWNTNLSADDAISKFEKEYGFTVLIPKEIPFEVKKSSGSFINNHMEKSDLDLEYKKNGDTYLKIFVKHNYDSFVPKSADKEFIFYNDIKGIYRTNFEFAQAIDFKKDDVVYSVHLSRKEQFSEDDVKKIVESMF</sequence>
<dbReference type="EMBL" id="BAUV01000114">
    <property type="protein sequence ID" value="GAE37701.1"/>
    <property type="molecule type" value="Genomic_DNA"/>
</dbReference>
<evidence type="ECO:0000313" key="1">
    <source>
        <dbReference type="EMBL" id="GAE37701.1"/>
    </source>
</evidence>